<dbReference type="SUPFAM" id="SSF52279">
    <property type="entry name" value="Beta-D-glucan exohydrolase, C-terminal domain"/>
    <property type="match status" value="1"/>
</dbReference>
<dbReference type="InterPro" id="IPR044993">
    <property type="entry name" value="BXL"/>
</dbReference>
<dbReference type="InterPro" id="IPR013783">
    <property type="entry name" value="Ig-like_fold"/>
</dbReference>
<evidence type="ECO:0000313" key="8">
    <source>
        <dbReference type="Proteomes" id="UP000242415"/>
    </source>
</evidence>
<accession>A0A1H3RSX6</accession>
<dbReference type="PANTHER" id="PTHR42721">
    <property type="entry name" value="SUGAR HYDROLASE-RELATED"/>
    <property type="match status" value="1"/>
</dbReference>
<dbReference type="CDD" id="cd23343">
    <property type="entry name" value="beta-trefoil_FSCN_BglX-like"/>
    <property type="match status" value="1"/>
</dbReference>
<evidence type="ECO:0000256" key="5">
    <source>
        <dbReference type="ARBA" id="ARBA00074219"/>
    </source>
</evidence>
<dbReference type="InterPro" id="IPR008979">
    <property type="entry name" value="Galactose-bd-like_sf"/>
</dbReference>
<evidence type="ECO:0000256" key="1">
    <source>
        <dbReference type="ARBA" id="ARBA00005336"/>
    </source>
</evidence>
<dbReference type="Pfam" id="PF14310">
    <property type="entry name" value="Fn3-like"/>
    <property type="match status" value="1"/>
</dbReference>
<sequence length="1000" mass="108037">MSAPTSPSLLPRHARRRRARRALLATLVLVAGLLVPAGPAAATGELPFRDPDLPLRARVDDLLGRLTPDEKISLLHQYQPAIPRLGVAAFKTGTEALHGVAWLGEATVFPQAIGLATTWDPELIRQVGDATGREARGFHRRDPAFNGLNLWAPVVNLLRDPRWGRNEEGYSEDPYLTGAISTAYGRGLQGNHPVYLQTAPTLKHYLANNNEVRRDTTSSMLPPRLLHDYEYPAFRTAIAANAATGVMTSYNLLNGRPATVEPSVDAQVRRWTERDLMVVSDAHAPVNLVESQRYYPSQAEANAAAINAGVDSFTVNDRDSGPTIAAITEARRRGLLDVAAIDDAVRHILTIRFRLGEFDPPGRNPYAAITPEVINAPAHQRLARRAAAAQMVLLKNAGGTLPLSPRRTRGVAVVGPLADTVYTDWYSGTPPYRVTARQGIAERLGDAARVTGDEAADRIALRDAATGRYVAATGSTDSDPVRATGTAADPAAQFDVFDWGQGIVTLRNVANGKYLGYNWGRFLTRDAQPNGWFVQQQFALEPRDDGGYALRYAGYETKESWFGPNRYVTVDADGALTLGAATAATAARFDRETISSGTASAVAAARAADVAVVMVGSMPFINGREAHDRTSTALAEGQAALVRAVRAANPNTVVVLQNSYPTTINWEQEHVPAILWTSHAGQETGHALADVLFGDHNPSGRLTQTWYRSDTGLPSILDYDIARTGMTYLYHRGRPLYPFGHGLSYSRFRYGDVRLDRAAVDAAGTVTVSVDVTNIGERAGTETVQLYTHQRSSRVQQPVMQLRGFERVRLAPGGTRTVRLSLRAADLAFWDVTRERRVVENASHDVLIGASAADIRGRASLRVRGETIPPRDLSAAPVAAMNFDDYSGVTLVDTTKAAGTAVAATAAGQWIEFADVAFPPDTTAISARVATPGDSPARIELRLGHPTRGRSIGTIAVPATGDRYAWTTVSADLRRAAGRHDLYLVFTGAARLDTVRLTTG</sequence>
<organism evidence="7 8">
    <name type="scientific">Micromonospora pattaloongensis</name>
    <dbReference type="NCBI Taxonomy" id="405436"/>
    <lineage>
        <taxon>Bacteria</taxon>
        <taxon>Bacillati</taxon>
        <taxon>Actinomycetota</taxon>
        <taxon>Actinomycetes</taxon>
        <taxon>Micromonosporales</taxon>
        <taxon>Micromonosporaceae</taxon>
        <taxon>Micromonospora</taxon>
    </lineage>
</organism>
<dbReference type="PANTHER" id="PTHR42721:SF3">
    <property type="entry name" value="BETA-D-XYLOSIDASE 5-RELATED"/>
    <property type="match status" value="1"/>
</dbReference>
<keyword evidence="2" id="KW-0732">Signal</keyword>
<dbReference type="Pfam" id="PF00933">
    <property type="entry name" value="Glyco_hydro_3"/>
    <property type="match status" value="1"/>
</dbReference>
<dbReference type="InterPro" id="IPR008999">
    <property type="entry name" value="Actin-crosslinking"/>
</dbReference>
<dbReference type="InterPro" id="IPR036962">
    <property type="entry name" value="Glyco_hydro_3_N_sf"/>
</dbReference>
<dbReference type="SUPFAM" id="SSF51445">
    <property type="entry name" value="(Trans)glycosidases"/>
    <property type="match status" value="1"/>
</dbReference>
<evidence type="ECO:0000313" key="7">
    <source>
        <dbReference type="EMBL" id="SDZ28792.1"/>
    </source>
</evidence>
<evidence type="ECO:0000259" key="6">
    <source>
        <dbReference type="PROSITE" id="PS51175"/>
    </source>
</evidence>
<dbReference type="InterPro" id="IPR001764">
    <property type="entry name" value="Glyco_hydro_3_N"/>
</dbReference>
<evidence type="ECO:0000256" key="2">
    <source>
        <dbReference type="ARBA" id="ARBA00022729"/>
    </source>
</evidence>
<evidence type="ECO:0000256" key="4">
    <source>
        <dbReference type="ARBA" id="ARBA00058905"/>
    </source>
</evidence>
<comment type="similarity">
    <text evidence="1">Belongs to the glycosyl hydrolase 3 family.</text>
</comment>
<protein>
    <recommendedName>
        <fullName evidence="5">Exo-alpha-(1-&gt;6)-L-arabinopyranosidase</fullName>
    </recommendedName>
</protein>
<dbReference type="GO" id="GO:0008422">
    <property type="term" value="F:beta-glucosidase activity"/>
    <property type="evidence" value="ECO:0007669"/>
    <property type="project" value="UniProtKB-ARBA"/>
</dbReference>
<keyword evidence="8" id="KW-1185">Reference proteome</keyword>
<gene>
    <name evidence="7" type="ORF">SAMN05444365_10957</name>
</gene>
<dbReference type="InterPro" id="IPR017853">
    <property type="entry name" value="GH"/>
</dbReference>
<dbReference type="PROSITE" id="PS51175">
    <property type="entry name" value="CBM6"/>
    <property type="match status" value="1"/>
</dbReference>
<comment type="function">
    <text evidence="4">Catalyzes the hydrolysis of a non-reducing terminal alpha-L-arabinopyranosidic linkage in ginsenoside Rb2 (alpha-L-arabinopyranosyl-(1-&gt;6)-alpha-D-glucopyranosyl) to release alpha-D-glucopyranosyl (Rd). It is not able to hydrolyze alpha-L-arabinofuranosyl-(1-&gt;6)-alpha-D-glucopyranosyl (Rc).</text>
</comment>
<evidence type="ECO:0000256" key="3">
    <source>
        <dbReference type="ARBA" id="ARBA00022801"/>
    </source>
</evidence>
<dbReference type="InterPro" id="IPR026891">
    <property type="entry name" value="Fn3-like"/>
</dbReference>
<dbReference type="PRINTS" id="PR00133">
    <property type="entry name" value="GLHYDRLASE3"/>
</dbReference>
<proteinExistence type="inferred from homology"/>
<dbReference type="GO" id="GO:0030246">
    <property type="term" value="F:carbohydrate binding"/>
    <property type="evidence" value="ECO:0007669"/>
    <property type="project" value="InterPro"/>
</dbReference>
<dbReference type="Gene3D" id="3.20.20.300">
    <property type="entry name" value="Glycoside hydrolase, family 3, N-terminal domain"/>
    <property type="match status" value="1"/>
</dbReference>
<dbReference type="SMART" id="SM01217">
    <property type="entry name" value="Fn3_like"/>
    <property type="match status" value="1"/>
</dbReference>
<dbReference type="Gene3D" id="2.60.120.380">
    <property type="match status" value="1"/>
</dbReference>
<dbReference type="RefSeq" id="WP_091560072.1">
    <property type="nucleotide sequence ID" value="NZ_FNPH01000009.1"/>
</dbReference>
<keyword evidence="3" id="KW-0378">Hydrolase</keyword>
<dbReference type="GO" id="GO:0046556">
    <property type="term" value="F:alpha-L-arabinofuranosidase activity"/>
    <property type="evidence" value="ECO:0007669"/>
    <property type="project" value="TreeGrafter"/>
</dbReference>
<dbReference type="AlphaFoldDB" id="A0A1H3RSX6"/>
<dbReference type="SUPFAM" id="SSF49785">
    <property type="entry name" value="Galactose-binding domain-like"/>
    <property type="match status" value="1"/>
</dbReference>
<dbReference type="SMART" id="SM00606">
    <property type="entry name" value="CBD_IV"/>
    <property type="match status" value="1"/>
</dbReference>
<reference evidence="8" key="1">
    <citation type="submission" date="2016-10" db="EMBL/GenBank/DDBJ databases">
        <authorList>
            <person name="Varghese N."/>
            <person name="Submissions S."/>
        </authorList>
    </citation>
    <scope>NUCLEOTIDE SEQUENCE [LARGE SCALE GENOMIC DNA]</scope>
    <source>
        <strain evidence="8">DSM 45245</strain>
    </source>
</reference>
<dbReference type="CDD" id="cd04084">
    <property type="entry name" value="CBM6_xylanase-like"/>
    <property type="match status" value="1"/>
</dbReference>
<dbReference type="Gene3D" id="2.60.40.10">
    <property type="entry name" value="Immunoglobulins"/>
    <property type="match status" value="1"/>
</dbReference>
<name>A0A1H3RSX6_9ACTN</name>
<feature type="domain" description="CBM6" evidence="6">
    <location>
        <begin position="876"/>
        <end position="998"/>
    </location>
</feature>
<dbReference type="EMBL" id="FNPH01000009">
    <property type="protein sequence ID" value="SDZ28792.1"/>
    <property type="molecule type" value="Genomic_DNA"/>
</dbReference>
<dbReference type="InterPro" id="IPR002772">
    <property type="entry name" value="Glyco_hydro_3_C"/>
</dbReference>
<dbReference type="Pfam" id="PF01915">
    <property type="entry name" value="Glyco_hydro_3_C"/>
    <property type="match status" value="1"/>
</dbReference>
<dbReference type="STRING" id="405436.SAMN05444365_10957"/>
<dbReference type="Proteomes" id="UP000242415">
    <property type="component" value="Unassembled WGS sequence"/>
</dbReference>
<dbReference type="OrthoDB" id="3304319at2"/>
<dbReference type="FunFam" id="2.60.40.10:FF:000495">
    <property type="entry name" value="Periplasmic beta-glucosidase"/>
    <property type="match status" value="1"/>
</dbReference>
<dbReference type="GO" id="GO:0045493">
    <property type="term" value="P:xylan catabolic process"/>
    <property type="evidence" value="ECO:0007669"/>
    <property type="project" value="InterPro"/>
</dbReference>
<dbReference type="InterPro" id="IPR006584">
    <property type="entry name" value="Cellulose-bd_IV"/>
</dbReference>
<dbReference type="Gene3D" id="2.60.120.260">
    <property type="entry name" value="Galactose-binding domain-like"/>
    <property type="match status" value="1"/>
</dbReference>
<dbReference type="SUPFAM" id="SSF50405">
    <property type="entry name" value="Actin-crosslinking proteins"/>
    <property type="match status" value="1"/>
</dbReference>
<dbReference type="InterPro" id="IPR036881">
    <property type="entry name" value="Glyco_hydro_3_C_sf"/>
</dbReference>
<dbReference type="GO" id="GO:0009044">
    <property type="term" value="F:xylan 1,4-beta-xylosidase activity"/>
    <property type="evidence" value="ECO:0007669"/>
    <property type="project" value="InterPro"/>
</dbReference>
<dbReference type="InterPro" id="IPR005084">
    <property type="entry name" value="CBM6"/>
</dbReference>
<dbReference type="Pfam" id="PF03422">
    <property type="entry name" value="CBM_6"/>
    <property type="match status" value="1"/>
</dbReference>
<dbReference type="Gene3D" id="3.40.50.1700">
    <property type="entry name" value="Glycoside hydrolase family 3 C-terminal domain"/>
    <property type="match status" value="1"/>
</dbReference>
<dbReference type="GO" id="GO:0031222">
    <property type="term" value="P:arabinan catabolic process"/>
    <property type="evidence" value="ECO:0007669"/>
    <property type="project" value="TreeGrafter"/>
</dbReference>